<dbReference type="RefSeq" id="WP_146936088.1">
    <property type="nucleotide sequence ID" value="NZ_BJXW01000009.1"/>
</dbReference>
<protein>
    <recommendedName>
        <fullName evidence="2">NarG-like domain-containing protein</fullName>
    </recommendedName>
</protein>
<keyword evidence="4" id="KW-1185">Reference proteome</keyword>
<evidence type="ECO:0000313" key="4">
    <source>
        <dbReference type="Proteomes" id="UP000321491"/>
    </source>
</evidence>
<sequence length="65" mass="7224">MKWRFTKDYGIIFALIGYVMGFIITEKFYIAIGVTNEMYHIGAIVGGGIVVSMVVVGLFIIYVSP</sequence>
<gene>
    <name evidence="3" type="ORF">CQU01_08730</name>
</gene>
<feature type="transmembrane region" description="Helical" evidence="1">
    <location>
        <begin position="12"/>
        <end position="32"/>
    </location>
</feature>
<dbReference type="Pfam" id="PF02665">
    <property type="entry name" value="Nitrate_red_gam"/>
    <property type="match status" value="1"/>
</dbReference>
<dbReference type="AlphaFoldDB" id="A0A511UVJ1"/>
<evidence type="ECO:0000313" key="3">
    <source>
        <dbReference type="EMBL" id="GEN30635.1"/>
    </source>
</evidence>
<evidence type="ECO:0000256" key="1">
    <source>
        <dbReference type="SAM" id="Phobius"/>
    </source>
</evidence>
<name>A0A511UVJ1_9BACI</name>
<feature type="transmembrane region" description="Helical" evidence="1">
    <location>
        <begin position="38"/>
        <end position="63"/>
    </location>
</feature>
<organism evidence="3 4">
    <name type="scientific">Cerasibacillus quisquiliarum</name>
    <dbReference type="NCBI Taxonomy" id="227865"/>
    <lineage>
        <taxon>Bacteria</taxon>
        <taxon>Bacillati</taxon>
        <taxon>Bacillota</taxon>
        <taxon>Bacilli</taxon>
        <taxon>Bacillales</taxon>
        <taxon>Bacillaceae</taxon>
        <taxon>Cerasibacillus</taxon>
    </lineage>
</organism>
<keyword evidence="1" id="KW-0472">Membrane</keyword>
<dbReference type="Proteomes" id="UP000321491">
    <property type="component" value="Unassembled WGS sequence"/>
</dbReference>
<dbReference type="InterPro" id="IPR023234">
    <property type="entry name" value="NarG-like_domain"/>
</dbReference>
<proteinExistence type="predicted"/>
<reference evidence="3 4" key="1">
    <citation type="submission" date="2019-07" db="EMBL/GenBank/DDBJ databases">
        <title>Whole genome shotgun sequence of Cerasibacillus quisquiliarum NBRC 102429.</title>
        <authorList>
            <person name="Hosoyama A."/>
            <person name="Uohara A."/>
            <person name="Ohji S."/>
            <person name="Ichikawa N."/>
        </authorList>
    </citation>
    <scope>NUCLEOTIDE SEQUENCE [LARGE SCALE GENOMIC DNA]</scope>
    <source>
        <strain evidence="3 4">NBRC 102429</strain>
    </source>
</reference>
<comment type="caution">
    <text evidence="3">The sequence shown here is derived from an EMBL/GenBank/DDBJ whole genome shotgun (WGS) entry which is preliminary data.</text>
</comment>
<dbReference type="OrthoDB" id="9788113at2"/>
<dbReference type="EMBL" id="BJXW01000009">
    <property type="protein sequence ID" value="GEN30635.1"/>
    <property type="molecule type" value="Genomic_DNA"/>
</dbReference>
<feature type="domain" description="NarG-like" evidence="2">
    <location>
        <begin position="9"/>
        <end position="62"/>
    </location>
</feature>
<keyword evidence="1" id="KW-0812">Transmembrane</keyword>
<keyword evidence="1" id="KW-1133">Transmembrane helix</keyword>
<evidence type="ECO:0000259" key="2">
    <source>
        <dbReference type="Pfam" id="PF02665"/>
    </source>
</evidence>
<accession>A0A511UVJ1</accession>